<name>A0A0N7LWV5_9RHOB</name>
<organism evidence="3 5">
    <name type="scientific">Thalassovita autumnalis</name>
    <dbReference type="NCBI Taxonomy" id="2072972"/>
    <lineage>
        <taxon>Bacteria</taxon>
        <taxon>Pseudomonadati</taxon>
        <taxon>Pseudomonadota</taxon>
        <taxon>Alphaproteobacteria</taxon>
        <taxon>Rhodobacterales</taxon>
        <taxon>Roseobacteraceae</taxon>
        <taxon>Thalassovita</taxon>
    </lineage>
</organism>
<dbReference type="InterPro" id="IPR006175">
    <property type="entry name" value="YjgF/YER057c/UK114"/>
</dbReference>
<dbReference type="EMBL" id="CYSB01000047">
    <property type="protein sequence ID" value="CUH70154.1"/>
    <property type="molecule type" value="Genomic_DNA"/>
</dbReference>
<dbReference type="OrthoDB" id="9808943at2"/>
<dbReference type="Gene3D" id="3.30.1330.40">
    <property type="entry name" value="RutC-like"/>
    <property type="match status" value="1"/>
</dbReference>
<dbReference type="PANTHER" id="PTHR11803:SF58">
    <property type="entry name" value="PROTEIN HMF1-RELATED"/>
    <property type="match status" value="1"/>
</dbReference>
<dbReference type="Proteomes" id="UP000051086">
    <property type="component" value="Unassembled WGS sequence"/>
</dbReference>
<dbReference type="EMBL" id="CYSC01000037">
    <property type="protein sequence ID" value="CUH73211.1"/>
    <property type="molecule type" value="Genomic_DNA"/>
</dbReference>
<dbReference type="CDD" id="cd00448">
    <property type="entry name" value="YjgF_YER057c_UK114_family"/>
    <property type="match status" value="1"/>
</dbReference>
<reference evidence="2 4" key="2">
    <citation type="submission" date="2015-09" db="EMBL/GenBank/DDBJ databases">
        <authorList>
            <person name="Rodrigo-Torres L."/>
            <person name="Arahal D.R."/>
        </authorList>
    </citation>
    <scope>NUCLEOTIDE SEQUENCE [LARGE SCALE GENOMIC DNA]</scope>
    <source>
        <strain evidence="2 4">CECT 5118</strain>
    </source>
</reference>
<gene>
    <name evidence="3" type="primary">yabJ_3</name>
    <name evidence="2" type="ORF">TL5118_04129</name>
    <name evidence="3" type="ORF">TL5120_03018</name>
</gene>
<dbReference type="FunFam" id="3.30.1330.40:FF:000001">
    <property type="entry name" value="L-PSP family endoribonuclease"/>
    <property type="match status" value="1"/>
</dbReference>
<dbReference type="EC" id="3.5.4.-" evidence="3"/>
<keyword evidence="3" id="KW-0378">Hydrolase</keyword>
<dbReference type="Pfam" id="PF01042">
    <property type="entry name" value="Ribonuc_L-PSP"/>
    <property type="match status" value="1"/>
</dbReference>
<accession>A0A0N7LWV5</accession>
<evidence type="ECO:0000313" key="2">
    <source>
        <dbReference type="EMBL" id="CUH70154.1"/>
    </source>
</evidence>
<reference evidence="3 5" key="1">
    <citation type="submission" date="2015-09" db="EMBL/GenBank/DDBJ databases">
        <authorList>
            <consortium name="Swine Surveillance"/>
        </authorList>
    </citation>
    <scope>NUCLEOTIDE SEQUENCE [LARGE SCALE GENOMIC DNA]</scope>
    <source>
        <strain evidence="3 5">5120</strain>
    </source>
</reference>
<dbReference type="InterPro" id="IPR035959">
    <property type="entry name" value="RutC-like_sf"/>
</dbReference>
<comment type="similarity">
    <text evidence="1">Belongs to the RutC family.</text>
</comment>
<dbReference type="GO" id="GO:0019239">
    <property type="term" value="F:deaminase activity"/>
    <property type="evidence" value="ECO:0007669"/>
    <property type="project" value="TreeGrafter"/>
</dbReference>
<sequence length="130" mass="14208">MAIERIGNDRTGAGGQALPFSPAVRAGDFVYVSGQIAMGDNGEVVPGGIEAQTRRTMENVRKVLEMAGCTFDDVVKANCWLDDTRDFWTFNKIYAEFFPNGGPARSTVRSELMVDAKVEVDVIAYKPLAK</sequence>
<evidence type="ECO:0000313" key="5">
    <source>
        <dbReference type="Proteomes" id="UP000051887"/>
    </source>
</evidence>
<proteinExistence type="inferred from homology"/>
<evidence type="ECO:0000256" key="1">
    <source>
        <dbReference type="ARBA" id="ARBA00010552"/>
    </source>
</evidence>
<evidence type="ECO:0000313" key="3">
    <source>
        <dbReference type="EMBL" id="CUH73211.1"/>
    </source>
</evidence>
<dbReference type="PANTHER" id="PTHR11803">
    <property type="entry name" value="2-IMINOBUTANOATE/2-IMINOPROPANOATE DEAMINASE RIDA"/>
    <property type="match status" value="1"/>
</dbReference>
<evidence type="ECO:0000313" key="4">
    <source>
        <dbReference type="Proteomes" id="UP000051086"/>
    </source>
</evidence>
<protein>
    <submittedName>
        <fullName evidence="3">Enamine/imine deaminase</fullName>
        <ecNumber evidence="3">3.5.4.-</ecNumber>
    </submittedName>
</protein>
<keyword evidence="4" id="KW-1185">Reference proteome</keyword>
<dbReference type="GO" id="GO:0005829">
    <property type="term" value="C:cytosol"/>
    <property type="evidence" value="ECO:0007669"/>
    <property type="project" value="TreeGrafter"/>
</dbReference>
<dbReference type="RefSeq" id="WP_058244370.1">
    <property type="nucleotide sequence ID" value="NZ_CYSB01000047.1"/>
</dbReference>
<dbReference type="AlphaFoldDB" id="A0A0N7LWV5"/>
<dbReference type="SUPFAM" id="SSF55298">
    <property type="entry name" value="YjgF-like"/>
    <property type="match status" value="1"/>
</dbReference>
<dbReference type="Proteomes" id="UP000051887">
    <property type="component" value="Unassembled WGS sequence"/>
</dbReference>